<dbReference type="Proteomes" id="UP001583186">
    <property type="component" value="Unassembled WGS sequence"/>
</dbReference>
<name>A0ABR3ZPB9_9PEZI</name>
<evidence type="ECO:0000256" key="1">
    <source>
        <dbReference type="SAM" id="MobiDB-lite"/>
    </source>
</evidence>
<comment type="caution">
    <text evidence="2">The sequence shown here is derived from an EMBL/GenBank/DDBJ whole genome shotgun (WGS) entry which is preliminary data.</text>
</comment>
<proteinExistence type="predicted"/>
<feature type="region of interest" description="Disordered" evidence="1">
    <location>
        <begin position="1"/>
        <end position="27"/>
    </location>
</feature>
<evidence type="ECO:0000313" key="2">
    <source>
        <dbReference type="EMBL" id="KAL1902506.1"/>
    </source>
</evidence>
<keyword evidence="3" id="KW-1185">Reference proteome</keyword>
<protein>
    <recommendedName>
        <fullName evidence="4">RING-type domain-containing protein</fullName>
    </recommendedName>
</protein>
<accession>A0ABR3ZPB9</accession>
<organism evidence="2 3">
    <name type="scientific">Sporothrix stenoceras</name>
    <dbReference type="NCBI Taxonomy" id="5173"/>
    <lineage>
        <taxon>Eukaryota</taxon>
        <taxon>Fungi</taxon>
        <taxon>Dikarya</taxon>
        <taxon>Ascomycota</taxon>
        <taxon>Pezizomycotina</taxon>
        <taxon>Sordariomycetes</taxon>
        <taxon>Sordariomycetidae</taxon>
        <taxon>Ophiostomatales</taxon>
        <taxon>Ophiostomataceae</taxon>
        <taxon>Sporothrix</taxon>
    </lineage>
</organism>
<evidence type="ECO:0000313" key="3">
    <source>
        <dbReference type="Proteomes" id="UP001583186"/>
    </source>
</evidence>
<sequence length="235" mass="26196">MVKKEAEEASTDTTPESSRDGTPDDISEIDLNAIPVNHSQDSPGLFPSILSKVVPRTDLAGKHNCGKHERVSALPGFKKAGLPLGELHTLSCGHVLCQPCLESKALSIARGVYDADIWSNFLDAPHKEEYAETFYDYDGLPHGEGPPKSALKALDMLCCGLDSRLDRYIKYMDQDVAIQYWVAHQAVRTTDTDNLRSQYGWPDCQRQRRYSLIKPIDGSTVPSRPWYNEGAQPYE</sequence>
<gene>
    <name evidence="2" type="ORF">Sste5346_001487</name>
</gene>
<reference evidence="2 3" key="1">
    <citation type="journal article" date="2024" name="IMA Fungus">
        <title>IMA Genome - F19 : A genome assembly and annotation guide to empower mycologists, including annotated draft genome sequences of Ceratocystis pirilliformis, Diaporthe australafricana, Fusarium ophioides, Paecilomyces lecythidis, and Sporothrix stenoceras.</title>
        <authorList>
            <person name="Aylward J."/>
            <person name="Wilson A.M."/>
            <person name="Visagie C.M."/>
            <person name="Spraker J."/>
            <person name="Barnes I."/>
            <person name="Buitendag C."/>
            <person name="Ceriani C."/>
            <person name="Del Mar Angel L."/>
            <person name="du Plessis D."/>
            <person name="Fuchs T."/>
            <person name="Gasser K."/>
            <person name="Kramer D."/>
            <person name="Li W."/>
            <person name="Munsamy K."/>
            <person name="Piso A."/>
            <person name="Price J.L."/>
            <person name="Sonnekus B."/>
            <person name="Thomas C."/>
            <person name="van der Nest A."/>
            <person name="van Dijk A."/>
            <person name="van Heerden A."/>
            <person name="van Vuuren N."/>
            <person name="Yilmaz N."/>
            <person name="Duong T.A."/>
            <person name="van der Merwe N.A."/>
            <person name="Wingfield M.J."/>
            <person name="Wingfield B.D."/>
        </authorList>
    </citation>
    <scope>NUCLEOTIDE SEQUENCE [LARGE SCALE GENOMIC DNA]</scope>
    <source>
        <strain evidence="2 3">CMW 5346</strain>
    </source>
</reference>
<evidence type="ECO:0008006" key="4">
    <source>
        <dbReference type="Google" id="ProtNLM"/>
    </source>
</evidence>
<dbReference type="EMBL" id="JAWCUI010000005">
    <property type="protein sequence ID" value="KAL1902506.1"/>
    <property type="molecule type" value="Genomic_DNA"/>
</dbReference>